<dbReference type="PANTHER" id="PTHR48020">
    <property type="entry name" value="PROTON MYO-INOSITOL COTRANSPORTER"/>
    <property type="match status" value="1"/>
</dbReference>
<feature type="region of interest" description="Disordered" evidence="8">
    <location>
        <begin position="393"/>
        <end position="508"/>
    </location>
</feature>
<comment type="similarity">
    <text evidence="2">Belongs to the TCP11 family.</text>
</comment>
<feature type="transmembrane region" description="Helical" evidence="9">
    <location>
        <begin position="173"/>
        <end position="193"/>
    </location>
</feature>
<dbReference type="PANTHER" id="PTHR48020:SF12">
    <property type="entry name" value="PROTON MYO-INOSITOL COTRANSPORTER"/>
    <property type="match status" value="1"/>
</dbReference>
<keyword evidence="6 9" id="KW-1133">Transmembrane helix</keyword>
<dbReference type="PROSITE" id="PS50850">
    <property type="entry name" value="MFS"/>
    <property type="match status" value="1"/>
</dbReference>
<evidence type="ECO:0000313" key="11">
    <source>
        <dbReference type="EMBL" id="KAJ1990185.1"/>
    </source>
</evidence>
<gene>
    <name evidence="11" type="ORF">EDC05_004241</name>
</gene>
<dbReference type="SUPFAM" id="SSF103473">
    <property type="entry name" value="MFS general substrate transporter"/>
    <property type="match status" value="1"/>
</dbReference>
<protein>
    <recommendedName>
        <fullName evidence="10">Major facilitator superfamily (MFS) profile domain-containing protein</fullName>
    </recommendedName>
</protein>
<feature type="compositionally biased region" description="Basic residues" evidence="8">
    <location>
        <begin position="430"/>
        <end position="442"/>
    </location>
</feature>
<feature type="region of interest" description="Disordered" evidence="8">
    <location>
        <begin position="750"/>
        <end position="774"/>
    </location>
</feature>
<keyword evidence="7 9" id="KW-0472">Membrane</keyword>
<feature type="transmembrane region" description="Helical" evidence="9">
    <location>
        <begin position="326"/>
        <end position="351"/>
    </location>
</feature>
<dbReference type="InterPro" id="IPR005828">
    <property type="entry name" value="MFS_sugar_transport-like"/>
</dbReference>
<reference evidence="11" key="1">
    <citation type="submission" date="2022-07" db="EMBL/GenBank/DDBJ databases">
        <title>Phylogenomic reconstructions and comparative analyses of Kickxellomycotina fungi.</title>
        <authorList>
            <person name="Reynolds N.K."/>
            <person name="Stajich J.E."/>
            <person name="Barry K."/>
            <person name="Grigoriev I.V."/>
            <person name="Crous P."/>
            <person name="Smith M.E."/>
        </authorList>
    </citation>
    <scope>NUCLEOTIDE SEQUENCE</scope>
    <source>
        <strain evidence="11">BCRC 34882</strain>
    </source>
</reference>
<comment type="subcellular location">
    <subcellularLocation>
        <location evidence="1">Membrane</location>
        <topology evidence="1">Multi-pass membrane protein</topology>
    </subcellularLocation>
</comment>
<evidence type="ECO:0000256" key="4">
    <source>
        <dbReference type="ARBA" id="ARBA00022448"/>
    </source>
</evidence>
<feature type="transmembrane region" description="Helical" evidence="9">
    <location>
        <begin position="109"/>
        <end position="130"/>
    </location>
</feature>
<dbReference type="InterPro" id="IPR005829">
    <property type="entry name" value="Sugar_transporter_CS"/>
</dbReference>
<dbReference type="Gene3D" id="1.20.1250.20">
    <property type="entry name" value="MFS general substrate transporter like domains"/>
    <property type="match status" value="1"/>
</dbReference>
<feature type="domain" description="Major facilitator superfamily (MFS) profile" evidence="10">
    <location>
        <begin position="18"/>
        <end position="591"/>
    </location>
</feature>
<organism evidence="11 12">
    <name type="scientific">Coemansia umbellata</name>
    <dbReference type="NCBI Taxonomy" id="1424467"/>
    <lineage>
        <taxon>Eukaryota</taxon>
        <taxon>Fungi</taxon>
        <taxon>Fungi incertae sedis</taxon>
        <taxon>Zoopagomycota</taxon>
        <taxon>Kickxellomycotina</taxon>
        <taxon>Kickxellomycetes</taxon>
        <taxon>Kickxellales</taxon>
        <taxon>Kickxellaceae</taxon>
        <taxon>Coemansia</taxon>
    </lineage>
</organism>
<dbReference type="PROSITE" id="PS00216">
    <property type="entry name" value="SUGAR_TRANSPORT_1"/>
    <property type="match status" value="1"/>
</dbReference>
<dbReference type="Pfam" id="PF00083">
    <property type="entry name" value="Sugar_tr"/>
    <property type="match status" value="1"/>
</dbReference>
<dbReference type="InterPro" id="IPR050814">
    <property type="entry name" value="Myo-inositol_Transporter"/>
</dbReference>
<evidence type="ECO:0000313" key="12">
    <source>
        <dbReference type="Proteomes" id="UP001151295"/>
    </source>
</evidence>
<dbReference type="PRINTS" id="PR00171">
    <property type="entry name" value="SUGRTRNSPORT"/>
</dbReference>
<evidence type="ECO:0000256" key="2">
    <source>
        <dbReference type="ARBA" id="ARBA00010954"/>
    </source>
</evidence>
<evidence type="ECO:0000256" key="5">
    <source>
        <dbReference type="ARBA" id="ARBA00022692"/>
    </source>
</evidence>
<dbReference type="InterPro" id="IPR036259">
    <property type="entry name" value="MFS_trans_sf"/>
</dbReference>
<dbReference type="Proteomes" id="UP001151295">
    <property type="component" value="Unassembled WGS sequence"/>
</dbReference>
<dbReference type="InterPro" id="IPR003663">
    <property type="entry name" value="Sugar/inositol_transpt"/>
</dbReference>
<dbReference type="PROSITE" id="PS00217">
    <property type="entry name" value="SUGAR_TRANSPORT_2"/>
    <property type="match status" value="1"/>
</dbReference>
<evidence type="ECO:0000256" key="7">
    <source>
        <dbReference type="ARBA" id="ARBA00023136"/>
    </source>
</evidence>
<comment type="caution">
    <text evidence="11">The sequence shown here is derived from an EMBL/GenBank/DDBJ whole genome shotgun (WGS) entry which is preliminary data.</text>
</comment>
<evidence type="ECO:0000256" key="9">
    <source>
        <dbReference type="SAM" id="Phobius"/>
    </source>
</evidence>
<feature type="transmembrane region" description="Helical" evidence="9">
    <location>
        <begin position="56"/>
        <end position="76"/>
    </location>
</feature>
<accession>A0ABQ8PJJ1</accession>
<proteinExistence type="inferred from homology"/>
<dbReference type="InterPro" id="IPR008862">
    <property type="entry name" value="Tcp11"/>
</dbReference>
<feature type="transmembrane region" description="Helical" evidence="9">
    <location>
        <begin position="142"/>
        <end position="161"/>
    </location>
</feature>
<feature type="transmembrane region" description="Helical" evidence="9">
    <location>
        <begin position="83"/>
        <end position="103"/>
    </location>
</feature>
<evidence type="ECO:0000259" key="10">
    <source>
        <dbReference type="PROSITE" id="PS50850"/>
    </source>
</evidence>
<evidence type="ECO:0000256" key="3">
    <source>
        <dbReference type="ARBA" id="ARBA00010992"/>
    </source>
</evidence>
<dbReference type="InterPro" id="IPR020846">
    <property type="entry name" value="MFS_dom"/>
</dbReference>
<evidence type="ECO:0000256" key="1">
    <source>
        <dbReference type="ARBA" id="ARBA00004141"/>
    </source>
</evidence>
<keyword evidence="4" id="KW-0813">Transport</keyword>
<dbReference type="Pfam" id="PF05794">
    <property type="entry name" value="Tcp11"/>
    <property type="match status" value="1"/>
</dbReference>
<comment type="similarity">
    <text evidence="3">Belongs to the major facilitator superfamily. Sugar transporter (TC 2.A.1.1) family.</text>
</comment>
<sequence length="1319" mass="144952">MPTITNVAGLLRSHTTYYVLIITLYGLLYGLDTASAAATLSLIKDRFKLNPLQLEYIGASTSLGAIPGLLIVIAIGSRCSRKAILLVDSIAYVVGFALVGAATNFTIYIAGRTILGVAHGVSTMIVPVYVGEISPKELRGLFITFNTAALNLGLPIGFALSMLLELKVDSSRWVFIVNGALSLAFAILIVIFVPNSPRDLIFRGKLEKAQLVIQKLNYPNAFSQDDAAKEVHVLAKNFDEDSKPKFKDLFSAGNLRALTISCVLQIAKQSSGFSALQYFSGYLFKLAGLSHGKILGQLPNLLLGSVQFIMAFGSLMTIDRLGRRKLLLVSSLAMAVGLIALGGSFVAITGFEQINKSQCEEYTRCGSCVLDSACGWAAEMVYIMVDKKNLPKTTDTSHFAKQRENGSYPLPKRRPSFGSEEEPVAEKQRSLKSRQKSKRRNIFHIWGTRSKSSSPADEAQTVPEIGESDGSEKEASSTGGHPILSINQAGSSVDDLHSSSSETGADLPSATAEEIAALKIQRMWRFRAICKPVERWQDVNVTVARLSRMSFEDATKLMQQPDIVQSSAFLLQALLSHTAPISIVLALEDTPCKAPGRAFVAGHLFAAHPSLLVTGNSHLDTMIESSAITMTQAYALFADQFLQLRKVTCLVSNRWYERQQSFVASFRAFSAALDSWKQADSKKLLATMERHYLELDKLWQSVQRRTLGKGDEVWRVGIQEQREGLMSKVKALGGQDAVDSLTQRQQHLRLTYSDPQPSQTPSLPPPLPSSENEMDTGQTFATEAEDLHVTNGVNTLKVDSHQGSVAEENPSSSDGYFPHVANTTSVLAKAVSDPSSAEIDRILGNFDLTVSAALEDAKIAHELVLDPQMRLEPAANNTLAGTVQQTVIRTFFDNARDGIIAGNGEHIVWLFEQLRLEMRSIIPPSGSTRATLERELESEWIATQLENGACDIKEKFKLVLRLIREVCAPIRDETVYSLIERVDILDHSTLSEIYKAVSKSASNTSMSSSAQECVASILYITQDILSLIRNVCLDALNHQIDTVVRPWLQMHATKYEHSKLGQLLESACGDNKQKLLKTTTGWMQDAVARENSHQCSVLQASESATPKHVFWESLLDLCFASRALTAETTPVTLAMDQNRICHMQNDIQVILSTGALCMLIKSAVRKRGGLTTDTAMLRFASDMRALLLDDAVTMDRIVSLVQQTATSATSNRAEKEAGDMSESIERLVRKTLAKDDPVYGTIEKQLRRFLLSELCKDEATGDLAARLNNEALDIAAILKRTALDMESTYICDLLLRINRLGTFNWQVCSPWYAKVSDLL</sequence>
<keyword evidence="12" id="KW-1185">Reference proteome</keyword>
<feature type="transmembrane region" description="Helical" evidence="9">
    <location>
        <begin position="17"/>
        <end position="44"/>
    </location>
</feature>
<evidence type="ECO:0000256" key="6">
    <source>
        <dbReference type="ARBA" id="ARBA00022989"/>
    </source>
</evidence>
<name>A0ABQ8PJJ1_9FUNG</name>
<evidence type="ECO:0000256" key="8">
    <source>
        <dbReference type="SAM" id="MobiDB-lite"/>
    </source>
</evidence>
<keyword evidence="5 9" id="KW-0812">Transmembrane</keyword>
<dbReference type="EMBL" id="JANBQD010000055">
    <property type="protein sequence ID" value="KAJ1990185.1"/>
    <property type="molecule type" value="Genomic_DNA"/>
</dbReference>